<dbReference type="GeneID" id="25739912"/>
<name>A0A0D2N4C0_9CHLO</name>
<gene>
    <name evidence="2" type="ORF">MNEG_7036</name>
</gene>
<evidence type="ECO:0000313" key="3">
    <source>
        <dbReference type="Proteomes" id="UP000054498"/>
    </source>
</evidence>
<dbReference type="AlphaFoldDB" id="A0A0D2N4C0"/>
<dbReference type="CDD" id="cd09487">
    <property type="entry name" value="SAM_superfamily"/>
    <property type="match status" value="1"/>
</dbReference>
<sequence>MFKPDHEETEYAQGKYMLRVLGLHKYENNLKKGLLTDNTIMLWNAESLAEARIPPGPRLLILHHLDTYRNPSAILKPALPLPMPPPPAAAAGAVTTRK</sequence>
<reference evidence="2 3" key="1">
    <citation type="journal article" date="2013" name="BMC Genomics">
        <title>Reconstruction of the lipid metabolism for the microalga Monoraphidium neglectum from its genome sequence reveals characteristics suitable for biofuel production.</title>
        <authorList>
            <person name="Bogen C."/>
            <person name="Al-Dilaimi A."/>
            <person name="Albersmeier A."/>
            <person name="Wichmann J."/>
            <person name="Grundmann M."/>
            <person name="Rupp O."/>
            <person name="Lauersen K.J."/>
            <person name="Blifernez-Klassen O."/>
            <person name="Kalinowski J."/>
            <person name="Goesmann A."/>
            <person name="Mussgnug J.H."/>
            <person name="Kruse O."/>
        </authorList>
    </citation>
    <scope>NUCLEOTIDE SEQUENCE [LARGE SCALE GENOMIC DNA]</scope>
    <source>
        <strain evidence="2 3">SAG 48.87</strain>
    </source>
</reference>
<dbReference type="KEGG" id="mng:MNEG_7036"/>
<feature type="compositionally biased region" description="Pro residues" evidence="1">
    <location>
        <begin position="79"/>
        <end position="88"/>
    </location>
</feature>
<dbReference type="OrthoDB" id="507126at2759"/>
<evidence type="ECO:0000313" key="2">
    <source>
        <dbReference type="EMBL" id="KIZ00921.1"/>
    </source>
</evidence>
<organism evidence="2 3">
    <name type="scientific">Monoraphidium neglectum</name>
    <dbReference type="NCBI Taxonomy" id="145388"/>
    <lineage>
        <taxon>Eukaryota</taxon>
        <taxon>Viridiplantae</taxon>
        <taxon>Chlorophyta</taxon>
        <taxon>core chlorophytes</taxon>
        <taxon>Chlorophyceae</taxon>
        <taxon>CS clade</taxon>
        <taxon>Sphaeropleales</taxon>
        <taxon>Selenastraceae</taxon>
        <taxon>Monoraphidium</taxon>
    </lineage>
</organism>
<evidence type="ECO:0000256" key="1">
    <source>
        <dbReference type="SAM" id="MobiDB-lite"/>
    </source>
</evidence>
<feature type="compositionally biased region" description="Low complexity" evidence="1">
    <location>
        <begin position="89"/>
        <end position="98"/>
    </location>
</feature>
<proteinExistence type="predicted"/>
<dbReference type="Proteomes" id="UP000054498">
    <property type="component" value="Unassembled WGS sequence"/>
</dbReference>
<dbReference type="EMBL" id="KK101429">
    <property type="protein sequence ID" value="KIZ00921.1"/>
    <property type="molecule type" value="Genomic_DNA"/>
</dbReference>
<accession>A0A0D2N4C0</accession>
<keyword evidence="3" id="KW-1185">Reference proteome</keyword>
<dbReference type="SUPFAM" id="SSF47769">
    <property type="entry name" value="SAM/Pointed domain"/>
    <property type="match status" value="1"/>
</dbReference>
<dbReference type="STRING" id="145388.A0A0D2N4C0"/>
<dbReference type="InterPro" id="IPR013761">
    <property type="entry name" value="SAM/pointed_sf"/>
</dbReference>
<dbReference type="RefSeq" id="XP_013899940.1">
    <property type="nucleotide sequence ID" value="XM_014044486.1"/>
</dbReference>
<protein>
    <submittedName>
        <fullName evidence="2">Uncharacterized protein</fullName>
    </submittedName>
</protein>
<feature type="region of interest" description="Disordered" evidence="1">
    <location>
        <begin position="79"/>
        <end position="98"/>
    </location>
</feature>